<dbReference type="Pfam" id="PF01553">
    <property type="entry name" value="Acyltransferase"/>
    <property type="match status" value="1"/>
</dbReference>
<dbReference type="RefSeq" id="WP_055455800.1">
    <property type="nucleotide sequence ID" value="NZ_CYHE01000006.1"/>
</dbReference>
<protein>
    <submittedName>
        <fullName evidence="5">Putative hemolysin</fullName>
    </submittedName>
</protein>
<comment type="pathway">
    <text evidence="1">Lipid metabolism.</text>
</comment>
<dbReference type="GO" id="GO:0006654">
    <property type="term" value="P:phosphatidic acid biosynthetic process"/>
    <property type="evidence" value="ECO:0007669"/>
    <property type="project" value="TreeGrafter"/>
</dbReference>
<dbReference type="Proteomes" id="UP000183900">
    <property type="component" value="Unassembled WGS sequence"/>
</dbReference>
<evidence type="ECO:0000259" key="4">
    <source>
        <dbReference type="SMART" id="SM00563"/>
    </source>
</evidence>
<evidence type="ECO:0000256" key="3">
    <source>
        <dbReference type="ARBA" id="ARBA00023315"/>
    </source>
</evidence>
<reference evidence="6" key="1">
    <citation type="submission" date="2015-08" db="EMBL/GenBank/DDBJ databases">
        <authorList>
            <person name="Varghese N."/>
        </authorList>
    </citation>
    <scope>NUCLEOTIDE SEQUENCE [LARGE SCALE GENOMIC DNA]</scope>
    <source>
        <strain evidence="6">DSM 23407</strain>
    </source>
</reference>
<dbReference type="PANTHER" id="PTHR10434">
    <property type="entry name" value="1-ACYL-SN-GLYCEROL-3-PHOSPHATE ACYLTRANSFERASE"/>
    <property type="match status" value="1"/>
</dbReference>
<dbReference type="AlphaFoldDB" id="A0A0K6I121"/>
<dbReference type="PANTHER" id="PTHR10434:SF66">
    <property type="entry name" value="PHOSPHOLIPID_GLYCEROL ACYLTRANSFERASE DOMAIN-CONTAINING PROTEIN"/>
    <property type="match status" value="1"/>
</dbReference>
<dbReference type="InterPro" id="IPR002123">
    <property type="entry name" value="Plipid/glycerol_acylTrfase"/>
</dbReference>
<name>A0A0K6I121_9HYPH</name>
<evidence type="ECO:0000256" key="1">
    <source>
        <dbReference type="ARBA" id="ARBA00005189"/>
    </source>
</evidence>
<gene>
    <name evidence="5" type="ORF">Ga0061067_106130</name>
</gene>
<dbReference type="EMBL" id="CYHE01000006">
    <property type="protein sequence ID" value="CUA96859.1"/>
    <property type="molecule type" value="Genomic_DNA"/>
</dbReference>
<organism evidence="5 6">
    <name type="scientific">Pannonibacter indicus</name>
    <dbReference type="NCBI Taxonomy" id="466044"/>
    <lineage>
        <taxon>Bacteria</taxon>
        <taxon>Pseudomonadati</taxon>
        <taxon>Pseudomonadota</taxon>
        <taxon>Alphaproteobacteria</taxon>
        <taxon>Hyphomicrobiales</taxon>
        <taxon>Stappiaceae</taxon>
        <taxon>Pannonibacter</taxon>
    </lineage>
</organism>
<dbReference type="GO" id="GO:0003841">
    <property type="term" value="F:1-acylglycerol-3-phosphate O-acyltransferase activity"/>
    <property type="evidence" value="ECO:0007669"/>
    <property type="project" value="TreeGrafter"/>
</dbReference>
<dbReference type="OrthoDB" id="1113830at2"/>
<accession>A0A0K6I121</accession>
<sequence length="298" mass="33737">MPRFQHPDSALLTQSHTDETSGSARHIVDVLIAERGKHVMAAPWWPLFRPIAYRMLRYFDALEMADAISNLPAEEVFVYLSNLLQLKLTVQGLERIPADGPCILVSNHPTGIADGVALYDAVKNRRRDISIFANRDAVRVNPRLAGMIVPVEWRANFKTREKTRETLKNAASAFERNRAVVLFPSGRLAYMNKGKLTERPWMTSALALARRHQVPVIPIHMGARNSRLFYFLAKVSIELRDMTVFNELLNKKHAHFRFHVGEPLAPGQLDGDLAEVTDKLRIHCAETLAQDPDARFSL</sequence>
<dbReference type="SUPFAM" id="SSF69593">
    <property type="entry name" value="Glycerol-3-phosphate (1)-acyltransferase"/>
    <property type="match status" value="1"/>
</dbReference>
<keyword evidence="2" id="KW-0808">Transferase</keyword>
<dbReference type="SMART" id="SM00563">
    <property type="entry name" value="PlsC"/>
    <property type="match status" value="1"/>
</dbReference>
<evidence type="ECO:0000313" key="6">
    <source>
        <dbReference type="Proteomes" id="UP000183900"/>
    </source>
</evidence>
<keyword evidence="6" id="KW-1185">Reference proteome</keyword>
<proteinExistence type="predicted"/>
<feature type="domain" description="Phospholipid/glycerol acyltransferase" evidence="4">
    <location>
        <begin position="102"/>
        <end position="224"/>
    </location>
</feature>
<keyword evidence="3" id="KW-0012">Acyltransferase</keyword>
<evidence type="ECO:0000313" key="5">
    <source>
        <dbReference type="EMBL" id="CUA96859.1"/>
    </source>
</evidence>
<evidence type="ECO:0000256" key="2">
    <source>
        <dbReference type="ARBA" id="ARBA00022679"/>
    </source>
</evidence>